<evidence type="ECO:0000256" key="2">
    <source>
        <dbReference type="ARBA" id="ARBA00022771"/>
    </source>
</evidence>
<dbReference type="GeneTree" id="ENSGT00440000033329"/>
<keyword evidence="2 4" id="KW-0863">Zinc-finger</keyword>
<dbReference type="PANTHER" id="PTHR23327:SF42">
    <property type="entry name" value="LON PEPTIDASE N-TERMINAL DOMAIN AND RING FINGER PROTEIN C14F5.10C"/>
    <property type="match status" value="1"/>
</dbReference>
<dbReference type="Ensembl" id="ENSCABT00000025841.1">
    <property type="protein sequence ID" value="ENSCABP00000023580.1"/>
    <property type="gene ID" value="ENSCABG00000017379.1"/>
</dbReference>
<sequence>MDGGGSLLQPRDWDIFSCRKCQGFLFEPVSLPCGHTFCKKCLECLDHNAKCPLCKEGLSEWLEVKFCTIKKLTSMCGLEIGWERERIEEHLSSKAT</sequence>
<dbReference type="PROSITE" id="PS50089">
    <property type="entry name" value="ZF_RING_2"/>
    <property type="match status" value="1"/>
</dbReference>
<dbReference type="AlphaFoldDB" id="A0A8C0IX10"/>
<keyword evidence="3" id="KW-0862">Zinc</keyword>
<keyword evidence="7" id="KW-1185">Reference proteome</keyword>
<dbReference type="SMART" id="SM00184">
    <property type="entry name" value="RING"/>
    <property type="match status" value="1"/>
</dbReference>
<evidence type="ECO:0000313" key="7">
    <source>
        <dbReference type="Proteomes" id="UP000694404"/>
    </source>
</evidence>
<keyword evidence="1" id="KW-0479">Metal-binding</keyword>
<dbReference type="PROSITE" id="PS00518">
    <property type="entry name" value="ZF_RING_1"/>
    <property type="match status" value="1"/>
</dbReference>
<evidence type="ECO:0000256" key="3">
    <source>
        <dbReference type="ARBA" id="ARBA00022833"/>
    </source>
</evidence>
<proteinExistence type="predicted"/>
<dbReference type="Proteomes" id="UP000694404">
    <property type="component" value="Unplaced"/>
</dbReference>
<feature type="domain" description="RING-type" evidence="5">
    <location>
        <begin position="18"/>
        <end position="55"/>
    </location>
</feature>
<dbReference type="Pfam" id="PF13445">
    <property type="entry name" value="zf-RING_UBOX"/>
    <property type="match status" value="1"/>
</dbReference>
<evidence type="ECO:0000259" key="5">
    <source>
        <dbReference type="PROSITE" id="PS50089"/>
    </source>
</evidence>
<dbReference type="GO" id="GO:0008270">
    <property type="term" value="F:zinc ion binding"/>
    <property type="evidence" value="ECO:0007669"/>
    <property type="project" value="UniProtKB-KW"/>
</dbReference>
<dbReference type="SUPFAM" id="SSF57850">
    <property type="entry name" value="RING/U-box"/>
    <property type="match status" value="1"/>
</dbReference>
<dbReference type="InterPro" id="IPR013083">
    <property type="entry name" value="Znf_RING/FYVE/PHD"/>
</dbReference>
<gene>
    <name evidence="6" type="primary">LONRF3</name>
</gene>
<reference evidence="6" key="1">
    <citation type="submission" date="2025-08" db="UniProtKB">
        <authorList>
            <consortium name="Ensembl"/>
        </authorList>
    </citation>
    <scope>IDENTIFICATION</scope>
</reference>
<dbReference type="InterPro" id="IPR027370">
    <property type="entry name" value="Znf-RING_euk"/>
</dbReference>
<dbReference type="GO" id="GO:0061630">
    <property type="term" value="F:ubiquitin protein ligase activity"/>
    <property type="evidence" value="ECO:0007669"/>
    <property type="project" value="TreeGrafter"/>
</dbReference>
<dbReference type="Gene3D" id="3.30.40.10">
    <property type="entry name" value="Zinc/RING finger domain, C3HC4 (zinc finger)"/>
    <property type="match status" value="1"/>
</dbReference>
<dbReference type="InterPro" id="IPR001841">
    <property type="entry name" value="Znf_RING"/>
</dbReference>
<dbReference type="InterPro" id="IPR017907">
    <property type="entry name" value="Znf_RING_CS"/>
</dbReference>
<protein>
    <submittedName>
        <fullName evidence="6">LON peptidase N-terminal domain and ring finger 3</fullName>
    </submittedName>
</protein>
<evidence type="ECO:0000313" key="6">
    <source>
        <dbReference type="Ensembl" id="ENSCABP00000023580.1"/>
    </source>
</evidence>
<dbReference type="PANTHER" id="PTHR23327">
    <property type="entry name" value="RING FINGER PROTEIN 127"/>
    <property type="match status" value="1"/>
</dbReference>
<accession>A0A8C0IX10</accession>
<name>A0A8C0IX10_CHEAB</name>
<reference evidence="6" key="2">
    <citation type="submission" date="2025-09" db="UniProtKB">
        <authorList>
            <consortium name="Ensembl"/>
        </authorList>
    </citation>
    <scope>IDENTIFICATION</scope>
</reference>
<organism evidence="6 7">
    <name type="scientific">Chelonoidis abingdonii</name>
    <name type="common">Abingdon island giant tortoise</name>
    <name type="synonym">Testudo abingdonii</name>
    <dbReference type="NCBI Taxonomy" id="106734"/>
    <lineage>
        <taxon>Eukaryota</taxon>
        <taxon>Metazoa</taxon>
        <taxon>Chordata</taxon>
        <taxon>Craniata</taxon>
        <taxon>Vertebrata</taxon>
        <taxon>Euteleostomi</taxon>
        <taxon>Archelosauria</taxon>
        <taxon>Testudinata</taxon>
        <taxon>Testudines</taxon>
        <taxon>Cryptodira</taxon>
        <taxon>Durocryptodira</taxon>
        <taxon>Testudinoidea</taxon>
        <taxon>Testudinidae</taxon>
        <taxon>Chelonoidis</taxon>
    </lineage>
</organism>
<evidence type="ECO:0000256" key="4">
    <source>
        <dbReference type="PROSITE-ProRule" id="PRU00175"/>
    </source>
</evidence>
<evidence type="ECO:0000256" key="1">
    <source>
        <dbReference type="ARBA" id="ARBA00022723"/>
    </source>
</evidence>